<dbReference type="Proteomes" id="UP000234331">
    <property type="component" value="Unassembled WGS sequence"/>
</dbReference>
<proteinExistence type="predicted"/>
<dbReference type="InterPro" id="IPR050177">
    <property type="entry name" value="Lipid_A_modif_metabolic_enz"/>
</dbReference>
<reference evidence="2 3" key="1">
    <citation type="submission" date="2017-06" db="EMBL/GenBank/DDBJ databases">
        <authorList>
            <person name="Kim H.J."/>
            <person name="Triplett B.A."/>
        </authorList>
    </citation>
    <scope>NUCLEOTIDE SEQUENCE [LARGE SCALE GENOMIC DNA]</scope>
    <source>
        <strain evidence="2">FRACA_ARgP5</strain>
    </source>
</reference>
<dbReference type="PANTHER" id="PTHR43245:SF13">
    <property type="entry name" value="UDP-D-APIOSE_UDP-D-XYLOSE SYNTHASE 2"/>
    <property type="match status" value="1"/>
</dbReference>
<organism evidence="2 3">
    <name type="scientific">Frankia canadensis</name>
    <dbReference type="NCBI Taxonomy" id="1836972"/>
    <lineage>
        <taxon>Bacteria</taxon>
        <taxon>Bacillati</taxon>
        <taxon>Actinomycetota</taxon>
        <taxon>Actinomycetes</taxon>
        <taxon>Frankiales</taxon>
        <taxon>Frankiaceae</taxon>
        <taxon>Frankia</taxon>
    </lineage>
</organism>
<dbReference type="Gene3D" id="3.40.50.720">
    <property type="entry name" value="NAD(P)-binding Rossmann-like Domain"/>
    <property type="match status" value="1"/>
</dbReference>
<accession>A0A2I2KM06</accession>
<feature type="domain" description="NAD-dependent epimerase/dehydratase" evidence="1">
    <location>
        <begin position="4"/>
        <end position="78"/>
    </location>
</feature>
<dbReference type="RefSeq" id="WP_101830673.1">
    <property type="nucleotide sequence ID" value="NZ_FZMO01000058.1"/>
</dbReference>
<dbReference type="SUPFAM" id="SSF51735">
    <property type="entry name" value="NAD(P)-binding Rossmann-fold domains"/>
    <property type="match status" value="1"/>
</dbReference>
<evidence type="ECO:0000259" key="1">
    <source>
        <dbReference type="Pfam" id="PF01370"/>
    </source>
</evidence>
<name>A0A2I2KM06_9ACTN</name>
<gene>
    <name evidence="2" type="ORF">FRACA_1500008</name>
</gene>
<keyword evidence="3" id="KW-1185">Reference proteome</keyword>
<evidence type="ECO:0000313" key="2">
    <source>
        <dbReference type="EMBL" id="SNQ46698.1"/>
    </source>
</evidence>
<protein>
    <submittedName>
        <fullName evidence="2">Nucleoside-diphosphate-sugar epimerase</fullName>
    </submittedName>
</protein>
<dbReference type="OrthoDB" id="7941246at2"/>
<dbReference type="InterPro" id="IPR001509">
    <property type="entry name" value="Epimerase_deHydtase"/>
</dbReference>
<dbReference type="PANTHER" id="PTHR43245">
    <property type="entry name" value="BIFUNCTIONAL POLYMYXIN RESISTANCE PROTEIN ARNA"/>
    <property type="match status" value="1"/>
</dbReference>
<sequence>MHLLILGGTRFVGRAVVDAALAAGAEVTLFNRGRTAPGLYPHLETVLGDRTADLSALVGRHFDLVVDCAGYEPAVVARSVNALGDAVARYVFVSTVSVYADQTIPPVEGGALLDDDSYGGRKAACERVVLGRYGERALIARPGLIVGPHDPTERFAYWPRRFTRPGPILAPGDPTDPAQFIDVRDLATWLVTSTASGVYNTVGLPLPLPMGELLDICRTTAGSNARVVWRSTADLLAAGVEPWMGVPLWIGDPAWRAANLVDGHRARAHGLTTRPVAQTVIDVAAWDAARGPRGTREPLPAADEKRLLLAGS</sequence>
<dbReference type="AlphaFoldDB" id="A0A2I2KM06"/>
<dbReference type="InterPro" id="IPR036291">
    <property type="entry name" value="NAD(P)-bd_dom_sf"/>
</dbReference>
<dbReference type="EMBL" id="FZMO01000058">
    <property type="protein sequence ID" value="SNQ46698.1"/>
    <property type="molecule type" value="Genomic_DNA"/>
</dbReference>
<dbReference type="Pfam" id="PF01370">
    <property type="entry name" value="Epimerase"/>
    <property type="match status" value="2"/>
</dbReference>
<feature type="domain" description="NAD-dependent epimerase/dehydratase" evidence="1">
    <location>
        <begin position="86"/>
        <end position="192"/>
    </location>
</feature>
<evidence type="ECO:0000313" key="3">
    <source>
        <dbReference type="Proteomes" id="UP000234331"/>
    </source>
</evidence>